<sequence length="174" mass="18611">MSSWMLSPRAKHDKMVLTTGAASPSVTPFPRAFSGPSLFVSEVLKQPKVSSHPLEKDITNAPSTPLVLVLSPGPAWAPFQLSLSITSKLVLLLAPCSTLALWQCTLSLFSVPYTLLKTATAPVLTIIMSTVAMSTQNSKSPMVFASCASLILFFKVFRGANLVSQQNCGQLNTI</sequence>
<gene>
    <name evidence="1" type="ORF">DSO57_1021737</name>
</gene>
<evidence type="ECO:0000313" key="1">
    <source>
        <dbReference type="EMBL" id="KAJ9049711.1"/>
    </source>
</evidence>
<proteinExistence type="predicted"/>
<reference evidence="1" key="1">
    <citation type="submission" date="2022-04" db="EMBL/GenBank/DDBJ databases">
        <title>Genome of the entomopathogenic fungus Entomophthora muscae.</title>
        <authorList>
            <person name="Elya C."/>
            <person name="Lovett B.R."/>
            <person name="Lee E."/>
            <person name="Macias A.M."/>
            <person name="Hajek A.E."/>
            <person name="De Bivort B.L."/>
            <person name="Kasson M.T."/>
            <person name="De Fine Licht H.H."/>
            <person name="Stajich J.E."/>
        </authorList>
    </citation>
    <scope>NUCLEOTIDE SEQUENCE</scope>
    <source>
        <strain evidence="1">Berkeley</strain>
    </source>
</reference>
<evidence type="ECO:0000313" key="2">
    <source>
        <dbReference type="Proteomes" id="UP001165960"/>
    </source>
</evidence>
<accession>A0ACC2RHZ5</accession>
<name>A0ACC2RHZ5_9FUNG</name>
<dbReference type="Proteomes" id="UP001165960">
    <property type="component" value="Unassembled WGS sequence"/>
</dbReference>
<protein>
    <submittedName>
        <fullName evidence="1">Uncharacterized protein</fullName>
    </submittedName>
</protein>
<dbReference type="EMBL" id="QTSX02007206">
    <property type="protein sequence ID" value="KAJ9049711.1"/>
    <property type="molecule type" value="Genomic_DNA"/>
</dbReference>
<organism evidence="1 2">
    <name type="scientific">Entomophthora muscae</name>
    <dbReference type="NCBI Taxonomy" id="34485"/>
    <lineage>
        <taxon>Eukaryota</taxon>
        <taxon>Fungi</taxon>
        <taxon>Fungi incertae sedis</taxon>
        <taxon>Zoopagomycota</taxon>
        <taxon>Entomophthoromycotina</taxon>
        <taxon>Entomophthoromycetes</taxon>
        <taxon>Entomophthorales</taxon>
        <taxon>Entomophthoraceae</taxon>
        <taxon>Entomophthora</taxon>
    </lineage>
</organism>
<comment type="caution">
    <text evidence="1">The sequence shown here is derived from an EMBL/GenBank/DDBJ whole genome shotgun (WGS) entry which is preliminary data.</text>
</comment>
<keyword evidence="2" id="KW-1185">Reference proteome</keyword>